<evidence type="ECO:0000259" key="1">
    <source>
        <dbReference type="Pfam" id="PF12697"/>
    </source>
</evidence>
<dbReference type="OrthoDB" id="5491135at2"/>
<dbReference type="InterPro" id="IPR000073">
    <property type="entry name" value="AB_hydrolase_1"/>
</dbReference>
<keyword evidence="3" id="KW-1185">Reference proteome</keyword>
<dbReference type="PANTHER" id="PTHR43798">
    <property type="entry name" value="MONOACYLGLYCEROL LIPASE"/>
    <property type="match status" value="1"/>
</dbReference>
<dbReference type="EC" id="3.1.1.85" evidence="2"/>
<gene>
    <name evidence="2" type="primary">bioH</name>
    <name evidence="2" type="ORF">JDO7802_01845</name>
</gene>
<dbReference type="Gene3D" id="3.40.50.1820">
    <property type="entry name" value="alpha/beta hydrolase"/>
    <property type="match status" value="1"/>
</dbReference>
<dbReference type="InterPro" id="IPR029058">
    <property type="entry name" value="AB_hydrolase_fold"/>
</dbReference>
<dbReference type="STRING" id="420998.JDO7802_01845"/>
<sequence>MTTPLLLLPGMMCDARLFAPQLAAIHDRAVMVSPIAAADTTQALARIVLDAAPPRFALAGLSMGGIVAMEVMAIAPERIAGLCLMDTNPKAEHPKIAEAREPQIQAVRDGDLRRVMREEMKPNYLADGPHVGAILDTCMAMAETMGPVSFVRQSRALQTRADRQDVLASVTVPSLILCGREDTLCPLHRHETMHRLIEGSELVVVEGAGHLPTLEQPEVTTRAVRHWLEHVDHADALA</sequence>
<dbReference type="RefSeq" id="WP_055084883.1">
    <property type="nucleotide sequence ID" value="NZ_CXSU01000012.1"/>
</dbReference>
<feature type="domain" description="AB hydrolase-1" evidence="1">
    <location>
        <begin position="41"/>
        <end position="220"/>
    </location>
</feature>
<reference evidence="2 3" key="1">
    <citation type="submission" date="2015-07" db="EMBL/GenBank/DDBJ databases">
        <authorList>
            <person name="Noorani M."/>
        </authorList>
    </citation>
    <scope>NUCLEOTIDE SEQUENCE [LARGE SCALE GENOMIC DNA]</scope>
    <source>
        <strain evidence="2 3">CECT 7802</strain>
    </source>
</reference>
<evidence type="ECO:0000313" key="3">
    <source>
        <dbReference type="Proteomes" id="UP000049222"/>
    </source>
</evidence>
<keyword evidence="2" id="KW-0378">Hydrolase</keyword>
<evidence type="ECO:0000313" key="2">
    <source>
        <dbReference type="EMBL" id="CTQ49828.1"/>
    </source>
</evidence>
<dbReference type="SUPFAM" id="SSF53474">
    <property type="entry name" value="alpha/beta-Hydrolases"/>
    <property type="match status" value="1"/>
</dbReference>
<organism evidence="2 3">
    <name type="scientific">Jannaschia donghaensis</name>
    <dbReference type="NCBI Taxonomy" id="420998"/>
    <lineage>
        <taxon>Bacteria</taxon>
        <taxon>Pseudomonadati</taxon>
        <taxon>Pseudomonadota</taxon>
        <taxon>Alphaproteobacteria</taxon>
        <taxon>Rhodobacterales</taxon>
        <taxon>Roseobacteraceae</taxon>
        <taxon>Jannaschia</taxon>
    </lineage>
</organism>
<dbReference type="EMBL" id="CXSU01000012">
    <property type="protein sequence ID" value="CTQ49828.1"/>
    <property type="molecule type" value="Genomic_DNA"/>
</dbReference>
<dbReference type="InterPro" id="IPR050266">
    <property type="entry name" value="AB_hydrolase_sf"/>
</dbReference>
<dbReference type="Pfam" id="PF12697">
    <property type="entry name" value="Abhydrolase_6"/>
    <property type="match status" value="1"/>
</dbReference>
<proteinExistence type="predicted"/>
<dbReference type="AlphaFoldDB" id="A0A0M6YHJ8"/>
<dbReference type="GO" id="GO:0090499">
    <property type="term" value="F:pimelyl-[acyl-carrier protein] methyl ester esterase activity"/>
    <property type="evidence" value="ECO:0007669"/>
    <property type="project" value="UniProtKB-EC"/>
</dbReference>
<dbReference type="Proteomes" id="UP000049222">
    <property type="component" value="Unassembled WGS sequence"/>
</dbReference>
<protein>
    <submittedName>
        <fullName evidence="2">Pimelyl-[acyl-carrier protein] methyl ester esterase</fullName>
        <ecNumber evidence="2">3.1.1.85</ecNumber>
    </submittedName>
</protein>
<accession>A0A0M6YHJ8</accession>
<dbReference type="PRINTS" id="PR00111">
    <property type="entry name" value="ABHYDROLASE"/>
</dbReference>
<name>A0A0M6YHJ8_9RHOB</name>
<dbReference type="PANTHER" id="PTHR43798:SF29">
    <property type="entry name" value="AB HYDROLASE-1 DOMAIN-CONTAINING PROTEIN"/>
    <property type="match status" value="1"/>
</dbReference>